<evidence type="ECO:0000256" key="8">
    <source>
        <dbReference type="PIRNR" id="PIRNR006351"/>
    </source>
</evidence>
<feature type="transmembrane region" description="Helical" evidence="9">
    <location>
        <begin position="136"/>
        <end position="157"/>
    </location>
</feature>
<dbReference type="GO" id="GO:0008982">
    <property type="term" value="F:protein-N(PI)-phosphohistidine-sugar phosphotransferase activity"/>
    <property type="evidence" value="ECO:0007669"/>
    <property type="project" value="UniProtKB-UniRule"/>
</dbReference>
<evidence type="ECO:0000256" key="1">
    <source>
        <dbReference type="ARBA" id="ARBA00004651"/>
    </source>
</evidence>
<dbReference type="Pfam" id="PF02378">
    <property type="entry name" value="PTS_EIIC"/>
    <property type="match status" value="1"/>
</dbReference>
<organism evidence="11 12">
    <name type="scientific">Limosilactobacillus pontis</name>
    <dbReference type="NCBI Taxonomy" id="35787"/>
    <lineage>
        <taxon>Bacteria</taxon>
        <taxon>Bacillati</taxon>
        <taxon>Bacillota</taxon>
        <taxon>Bacilli</taxon>
        <taxon>Lactobacillales</taxon>
        <taxon>Lactobacillaceae</taxon>
        <taxon>Limosilactobacillus</taxon>
    </lineage>
</organism>
<keyword evidence="3 8" id="KW-1003">Cell membrane</keyword>
<comment type="caution">
    <text evidence="11">The sequence shown here is derived from an EMBL/GenBank/DDBJ whole genome shotgun (WGS) entry which is preliminary data.</text>
</comment>
<accession>A0A2J6NLU3</accession>
<keyword evidence="7 8" id="KW-0472">Membrane</keyword>
<comment type="subcellular location">
    <subcellularLocation>
        <location evidence="1">Cell membrane</location>
        <topology evidence="1">Multi-pass membrane protein</topology>
    </subcellularLocation>
</comment>
<keyword evidence="4 8" id="KW-0762">Sugar transport</keyword>
<feature type="transmembrane region" description="Helical" evidence="9">
    <location>
        <begin position="288"/>
        <end position="308"/>
    </location>
</feature>
<evidence type="ECO:0000313" key="12">
    <source>
        <dbReference type="Proteomes" id="UP000239920"/>
    </source>
</evidence>
<dbReference type="InterPro" id="IPR004796">
    <property type="entry name" value="PTS_IIC_cello"/>
</dbReference>
<feature type="transmembrane region" description="Helical" evidence="9">
    <location>
        <begin position="393"/>
        <end position="413"/>
    </location>
</feature>
<sequence length="435" mass="47944">MQSKVVNVLVRFNQWSFIQAVRQTLVVLFPVALIGALAQLIVKSFLNANGFFYNILGIGSWLSLTWLRTLQFVFTSVTQIFFSLLGILACFICAYNTARFYRKDAQLAGLTGAFALLLVAYRYGKNPQVPISFHMALLGGKSLLVALVIGYGVGQLYRWKGPKELTVKKVTWLDVRRQAFASLWPLLITTLLAMLVSLAINSGRFYRAYSHAYTTLTNASQEPRNVWLALLMSLALATMDWVGLGIPSSYKVPLNTPAYMANLNYALAHGSAWHVPYKYLGSTLYNSFANFGGDGLVLALLVAILLFPGNGSLHRVARWTALPTIFNFDYSSLVGLPVILNPVFLLPFMFLPLINIGIAVGITALHLIPATPYPVLLGTPGPLIGFMATNGNWATLVFTMLLLLLDIALYVPFVRLNFRVESQLARTTLGGECDA</sequence>
<dbReference type="EMBL" id="PNFV01000007">
    <property type="protein sequence ID" value="PMB82283.1"/>
    <property type="molecule type" value="Genomic_DNA"/>
</dbReference>
<evidence type="ECO:0000256" key="5">
    <source>
        <dbReference type="ARBA" id="ARBA00022692"/>
    </source>
</evidence>
<feature type="transmembrane region" description="Helical" evidence="9">
    <location>
        <begin position="50"/>
        <end position="67"/>
    </location>
</feature>
<evidence type="ECO:0000256" key="9">
    <source>
        <dbReference type="SAM" id="Phobius"/>
    </source>
</evidence>
<dbReference type="OrthoDB" id="1651152at2"/>
<keyword evidence="2 8" id="KW-0813">Transport</keyword>
<evidence type="ECO:0000256" key="4">
    <source>
        <dbReference type="ARBA" id="ARBA00022597"/>
    </source>
</evidence>
<dbReference type="PIRSF" id="PIRSF006351">
    <property type="entry name" value="PTS_EIIC-Cellobiose"/>
    <property type="match status" value="1"/>
</dbReference>
<feature type="transmembrane region" description="Helical" evidence="9">
    <location>
        <begin position="20"/>
        <end position="38"/>
    </location>
</feature>
<dbReference type="Proteomes" id="UP000239920">
    <property type="component" value="Unassembled WGS sequence"/>
</dbReference>
<dbReference type="RefSeq" id="WP_104689010.1">
    <property type="nucleotide sequence ID" value="NZ_JBKTHY010000007.1"/>
</dbReference>
<evidence type="ECO:0000256" key="7">
    <source>
        <dbReference type="ARBA" id="ARBA00023136"/>
    </source>
</evidence>
<feature type="domain" description="PTS EIIC type-3" evidence="10">
    <location>
        <begin position="1"/>
        <end position="413"/>
    </location>
</feature>
<feature type="transmembrane region" description="Helical" evidence="9">
    <location>
        <begin position="178"/>
        <end position="200"/>
    </location>
</feature>
<feature type="transmembrane region" description="Helical" evidence="9">
    <location>
        <begin position="353"/>
        <end position="373"/>
    </location>
</feature>
<keyword evidence="6 9" id="KW-1133">Transmembrane helix</keyword>
<evidence type="ECO:0000256" key="3">
    <source>
        <dbReference type="ARBA" id="ARBA00022475"/>
    </source>
</evidence>
<feature type="transmembrane region" description="Helical" evidence="9">
    <location>
        <begin position="107"/>
        <end position="124"/>
    </location>
</feature>
<dbReference type="InterPro" id="IPR003352">
    <property type="entry name" value="PTS_EIIC"/>
</dbReference>
<dbReference type="PANTHER" id="PTHR33989:SF4">
    <property type="entry name" value="PTS SYSTEM N,N'-DIACETYLCHITOBIOSE-SPECIFIC EIIC COMPONENT"/>
    <property type="match status" value="1"/>
</dbReference>
<feature type="transmembrane region" description="Helical" evidence="9">
    <location>
        <begin position="226"/>
        <end position="246"/>
    </location>
</feature>
<dbReference type="InterPro" id="IPR051088">
    <property type="entry name" value="PTS_Sugar-EIIC/EIIB"/>
</dbReference>
<name>A0A2J6NLU3_9LACO</name>
<dbReference type="PANTHER" id="PTHR33989">
    <property type="match status" value="1"/>
</dbReference>
<dbReference type="InterPro" id="IPR004501">
    <property type="entry name" value="PTS_EIIC_3"/>
</dbReference>
<gene>
    <name evidence="11" type="ORF">CK797_06840</name>
</gene>
<protein>
    <recommendedName>
        <fullName evidence="8">Permease IIC component</fullName>
    </recommendedName>
</protein>
<feature type="transmembrane region" description="Helical" evidence="9">
    <location>
        <begin position="73"/>
        <end position="95"/>
    </location>
</feature>
<proteinExistence type="predicted"/>
<evidence type="ECO:0000256" key="6">
    <source>
        <dbReference type="ARBA" id="ARBA00022989"/>
    </source>
</evidence>
<dbReference type="GO" id="GO:0005886">
    <property type="term" value="C:plasma membrane"/>
    <property type="evidence" value="ECO:0007669"/>
    <property type="project" value="UniProtKB-SubCell"/>
</dbReference>
<dbReference type="GO" id="GO:0009401">
    <property type="term" value="P:phosphoenolpyruvate-dependent sugar phosphotransferase system"/>
    <property type="evidence" value="ECO:0007669"/>
    <property type="project" value="InterPro"/>
</dbReference>
<dbReference type="PROSITE" id="PS51105">
    <property type="entry name" value="PTS_EIIC_TYPE_3"/>
    <property type="match status" value="1"/>
</dbReference>
<comment type="function">
    <text evidence="8">The phosphoenolpyruvate-dependent sugar phosphotransferase system (PTS), a major carbohydrate active -transport system, catalyzes the phosphorylation of incoming sugar substrates concomitant with their translocation across the cell membrane.</text>
</comment>
<reference evidence="11 12" key="1">
    <citation type="submission" date="2017-09" db="EMBL/GenBank/DDBJ databases">
        <title>Bacterial strain isolated from the female urinary microbiota.</title>
        <authorList>
            <person name="Thomas-White K."/>
            <person name="Kumar N."/>
            <person name="Forster S."/>
            <person name="Putonti C."/>
            <person name="Lawley T."/>
            <person name="Wolfe A.J."/>
        </authorList>
    </citation>
    <scope>NUCLEOTIDE SEQUENCE [LARGE SCALE GENOMIC DNA]</scope>
    <source>
        <strain evidence="11 12">UMB0683</strain>
    </source>
</reference>
<evidence type="ECO:0000313" key="11">
    <source>
        <dbReference type="EMBL" id="PMB82283.1"/>
    </source>
</evidence>
<dbReference type="AlphaFoldDB" id="A0A2J6NLU3"/>
<evidence type="ECO:0000259" key="10">
    <source>
        <dbReference type="PROSITE" id="PS51105"/>
    </source>
</evidence>
<evidence type="ECO:0000256" key="2">
    <source>
        <dbReference type="ARBA" id="ARBA00022448"/>
    </source>
</evidence>
<keyword evidence="5 9" id="KW-0812">Transmembrane</keyword>